<proteinExistence type="predicted"/>
<accession>A0A1I8EQ68</accession>
<evidence type="ECO:0000313" key="2">
    <source>
        <dbReference type="WBParaSite" id="maker-PairedContig_1200-snap-gene-0.17-mRNA-1"/>
    </source>
</evidence>
<feature type="compositionally biased region" description="Basic and acidic residues" evidence="1">
    <location>
        <begin position="1"/>
        <end position="18"/>
    </location>
</feature>
<reference evidence="2 3" key="1">
    <citation type="submission" date="2016-11" db="UniProtKB">
        <authorList>
            <consortium name="WormBaseParasite"/>
        </authorList>
    </citation>
    <scope>IDENTIFICATION</scope>
    <source>
        <strain evidence="2 3">pt0022</strain>
    </source>
</reference>
<evidence type="ECO:0000256" key="1">
    <source>
        <dbReference type="SAM" id="MobiDB-lite"/>
    </source>
</evidence>
<name>A0A1I8EQ68_WUCBA</name>
<dbReference type="WBParaSite" id="maker-PairedContig_3680-snap-gene-0.16-mRNA-1">
    <property type="protein sequence ID" value="maker-PairedContig_3680-snap-gene-0.16-mRNA-1"/>
    <property type="gene ID" value="maker-PairedContig_3680-snap-gene-0.16"/>
</dbReference>
<organism evidence="3">
    <name type="scientific">Wuchereria bancrofti</name>
    <dbReference type="NCBI Taxonomy" id="6293"/>
    <lineage>
        <taxon>Eukaryota</taxon>
        <taxon>Metazoa</taxon>
        <taxon>Ecdysozoa</taxon>
        <taxon>Nematoda</taxon>
        <taxon>Chromadorea</taxon>
        <taxon>Rhabditida</taxon>
        <taxon>Spirurina</taxon>
        <taxon>Spiruromorpha</taxon>
        <taxon>Filarioidea</taxon>
        <taxon>Onchocercidae</taxon>
        <taxon>Wuchereria</taxon>
    </lineage>
</organism>
<feature type="region of interest" description="Disordered" evidence="1">
    <location>
        <begin position="1"/>
        <end position="43"/>
    </location>
</feature>
<sequence>MDEIEKAVMEDSRQTRGDDSDEVIYPNENVTHQNEKDGLRTEDGYGICASDQIAHEKFDSSEHAALAAKDGEEAVVDKTCLQSGISKNGNFGTEHFDATNQSVQENQYNDGGSAGSAITELTKQSPSEMSENKVTSLLKFVSGILYVVETTHDSSETVETRNIYNAGKPHSQGPKHYIPPGWIYHGESDGYRYYIGCAGELHFLLAVVSGRLAMRFFSSRAFIRPNIHRHVTFSMYSVDRDGYWYMQDGSGNFIPYSGYQYNRGTHSSIFPRDSQGRFILPTNARGEKAFPVDTNNMPIFPFDTTTHLPTFPVDENGQPVFPTGALGRPIVPIDTNGLAIFPRDANGRFIFPSGPNGRPTAPVNIYGVPVMPLDEQGKPVVPYDASGTPLIHLASDGSFVIRLMFSLFSLRLVWATKNNSQRNAASATIAALLHHYSHVLFFLYYDLFFVNVVSSKSMMRLECYSPEPKLSEAVLYQCLKKAKSGKTKLRLNG</sequence>
<feature type="compositionally biased region" description="Basic and acidic residues" evidence="1">
    <location>
        <begin position="33"/>
        <end position="43"/>
    </location>
</feature>
<evidence type="ECO:0000313" key="3">
    <source>
        <dbReference type="WBParaSite" id="maker-PairedContig_3680-snap-gene-0.16-mRNA-1"/>
    </source>
</evidence>
<dbReference type="AlphaFoldDB" id="A0A1I8EQ68"/>
<dbReference type="STRING" id="6293.A0A1I8EQ68"/>
<dbReference type="WBParaSite" id="maker-PairedContig_1200-snap-gene-0.17-mRNA-1">
    <property type="protein sequence ID" value="maker-PairedContig_1200-snap-gene-0.17-mRNA-1"/>
    <property type="gene ID" value="maker-PairedContig_1200-snap-gene-0.17"/>
</dbReference>
<protein>
    <submittedName>
        <fullName evidence="2 3">Uncharacterized protein</fullName>
    </submittedName>
</protein>